<protein>
    <submittedName>
        <fullName evidence="2">Uncharacterized protein</fullName>
    </submittedName>
</protein>
<dbReference type="RefSeq" id="WP_106482072.1">
    <property type="nucleotide sequence ID" value="NZ_CP032819.1"/>
</dbReference>
<dbReference type="SUPFAM" id="SSF57938">
    <property type="entry name" value="DnaJ/Hsp40 cysteine-rich domain"/>
    <property type="match status" value="1"/>
</dbReference>
<dbReference type="Proteomes" id="UP000270673">
    <property type="component" value="Chromosome"/>
</dbReference>
<evidence type="ECO:0000313" key="2">
    <source>
        <dbReference type="EMBL" id="AZS31454.1"/>
    </source>
</evidence>
<dbReference type="AlphaFoldDB" id="A0A3Q9IQN6"/>
<keyword evidence="3" id="KW-1185">Reference proteome</keyword>
<dbReference type="CDD" id="cd00096">
    <property type="entry name" value="Ig"/>
    <property type="match status" value="1"/>
</dbReference>
<organism evidence="2 3">
    <name type="scientific">Butyricimonas faecalis</name>
    <dbReference type="NCBI Taxonomy" id="2093856"/>
    <lineage>
        <taxon>Bacteria</taxon>
        <taxon>Pseudomonadati</taxon>
        <taxon>Bacteroidota</taxon>
        <taxon>Bacteroidia</taxon>
        <taxon>Bacteroidales</taxon>
        <taxon>Odoribacteraceae</taxon>
        <taxon>Butyricimonas</taxon>
    </lineage>
</organism>
<dbReference type="EMBL" id="CP032819">
    <property type="protein sequence ID" value="AZS31454.1"/>
    <property type="molecule type" value="Genomic_DNA"/>
</dbReference>
<sequence length="343" mass="38360">MKSRLFFLFAIFLFANIGLFAQTCTRCHGKGIIYFQYGTGTYGHNNSKKQCPICHQWVPSGVSHSDPCPSCNGRGSIRSTNTNHSSRNNNSSQTNGTFEATQNFILENALNAQLKGYDGFLDQNNCYGNIGKYNPNNHVYLNSLTNKIKELNRCTSGGFSSKGAGVIIFDGYGFQAENVPQELLDQLFEINRNEQTIKDITFSDNGTYWCVVYNINGWFALAPQEVYDQLNSMIDKEIGIRSVALDDFGHYIIVGDDGTVLCSQKYQNIVNEARNKFGKIVCASTTLHGGVVLCCDNGVYFNRISSSVADVLKKLDFIPKVVKISYTGHYLITDGNNYSFYWF</sequence>
<accession>A0A3Q9IQN6</accession>
<dbReference type="Gene3D" id="2.10.230.10">
    <property type="entry name" value="Heat shock protein DnaJ, cysteine-rich domain"/>
    <property type="match status" value="1"/>
</dbReference>
<reference evidence="2 3" key="1">
    <citation type="submission" date="2018-10" db="EMBL/GenBank/DDBJ databases">
        <title>Butyricimonas faecalis sp. nov., isolated from human faeces and emended description of the genus Butyricimonas.</title>
        <authorList>
            <person name="Le Roy T."/>
            <person name="Van der Smissen P."/>
            <person name="Paquot A."/>
            <person name="Delzenne N."/>
            <person name="Muccioli G."/>
            <person name="Collet J.-F."/>
            <person name="Cani P.D."/>
        </authorList>
    </citation>
    <scope>NUCLEOTIDE SEQUENCE [LARGE SCALE GENOMIC DNA]</scope>
    <source>
        <strain evidence="2 3">H184</strain>
    </source>
</reference>
<feature type="signal peptide" evidence="1">
    <location>
        <begin position="1"/>
        <end position="21"/>
    </location>
</feature>
<evidence type="ECO:0000313" key="3">
    <source>
        <dbReference type="Proteomes" id="UP000270673"/>
    </source>
</evidence>
<proteinExistence type="predicted"/>
<dbReference type="KEGG" id="buy:D8S85_19175"/>
<gene>
    <name evidence="2" type="ORF">D8S85_19175</name>
</gene>
<feature type="chain" id="PRO_5018656786" evidence="1">
    <location>
        <begin position="22"/>
        <end position="343"/>
    </location>
</feature>
<name>A0A3Q9IQN6_9BACT</name>
<dbReference type="OrthoDB" id="9929373at2"/>
<keyword evidence="1" id="KW-0732">Signal</keyword>
<evidence type="ECO:0000256" key="1">
    <source>
        <dbReference type="SAM" id="SignalP"/>
    </source>
</evidence>
<dbReference type="InterPro" id="IPR036410">
    <property type="entry name" value="HSP_DnaJ_Cys-rich_dom_sf"/>
</dbReference>